<keyword evidence="3" id="KW-0539">Nucleus</keyword>
<reference evidence="6" key="1">
    <citation type="submission" date="2021-03" db="EMBL/GenBank/DDBJ databases">
        <title>Comparative genomics and phylogenomic investigation of the class Geoglossomycetes provide insights into ecological specialization and systematics.</title>
        <authorList>
            <person name="Melie T."/>
            <person name="Pirro S."/>
            <person name="Miller A.N."/>
            <person name="Quandt A."/>
        </authorList>
    </citation>
    <scope>NUCLEOTIDE SEQUENCE</scope>
    <source>
        <strain evidence="6">CAQ_001_2017</strain>
    </source>
</reference>
<protein>
    <recommendedName>
        <fullName evidence="5">KN homeodomain domain-containing protein</fullName>
    </recommendedName>
</protein>
<feature type="compositionally biased region" description="Pro residues" evidence="4">
    <location>
        <begin position="121"/>
        <end position="132"/>
    </location>
</feature>
<evidence type="ECO:0000256" key="1">
    <source>
        <dbReference type="ARBA" id="ARBA00023125"/>
    </source>
</evidence>
<dbReference type="Proteomes" id="UP000750711">
    <property type="component" value="Unassembled WGS sequence"/>
</dbReference>
<keyword evidence="2" id="KW-0371">Homeobox</keyword>
<evidence type="ECO:0000313" key="7">
    <source>
        <dbReference type="Proteomes" id="UP000750711"/>
    </source>
</evidence>
<evidence type="ECO:0000256" key="2">
    <source>
        <dbReference type="ARBA" id="ARBA00023155"/>
    </source>
</evidence>
<dbReference type="CDD" id="cd00086">
    <property type="entry name" value="homeodomain"/>
    <property type="match status" value="1"/>
</dbReference>
<organism evidence="6 7">
    <name type="scientific">Trichoglossum hirsutum</name>
    <dbReference type="NCBI Taxonomy" id="265104"/>
    <lineage>
        <taxon>Eukaryota</taxon>
        <taxon>Fungi</taxon>
        <taxon>Dikarya</taxon>
        <taxon>Ascomycota</taxon>
        <taxon>Pezizomycotina</taxon>
        <taxon>Geoglossomycetes</taxon>
        <taxon>Geoglossales</taxon>
        <taxon>Geoglossaceae</taxon>
        <taxon>Trichoglossum</taxon>
    </lineage>
</organism>
<name>A0A9P8L774_9PEZI</name>
<dbReference type="InterPro" id="IPR008422">
    <property type="entry name" value="KN_HD"/>
</dbReference>
<keyword evidence="1" id="KW-0238">DNA-binding</keyword>
<dbReference type="InterPro" id="IPR009057">
    <property type="entry name" value="Homeodomain-like_sf"/>
</dbReference>
<dbReference type="InterPro" id="IPR001356">
    <property type="entry name" value="HD"/>
</dbReference>
<dbReference type="Gene3D" id="1.10.10.60">
    <property type="entry name" value="Homeodomain-like"/>
    <property type="match status" value="1"/>
</dbReference>
<comment type="caution">
    <text evidence="6">The sequence shown here is derived from an EMBL/GenBank/DDBJ whole genome shotgun (WGS) entry which is preliminary data.</text>
</comment>
<accession>A0A9P8L774</accession>
<sequence>MGRSQEKRFSPAPHWLGTPSGGEVDGNHDSTDGLESPQVKRRQMQMGETSDDEVDIHGRKNSWSHEWPGNDVDRLNEVPDEQRRHSESKILKNDHNGEETENDESLLLHRPVSNPRSSPVSSPPQRPLLPPPHENRVSPAPGMTRFPSLSQFEGSSVKPPQPPPVLPFMATLTPQNRGLESTGSPLRSTNPFATPPPQVEQRQQDEHSYLNTIPGAWPPPPPQQSKYQTQNLDMGTNSPSPNASLTQRLDEISRHQPILRAWLDDHLQHPHPTEAERLELQSRTGLDMFQIFNWFDTARNLLSATGIPLLGAPHNGTHSARMTSNLHDIASAMLPSMTLGSEQQFISALQMNSGTLQSMNPRNTNSQVQPTRRSGPLGSTAASPTLPDVDELQWPFGGPHRAATIPVVPHIAQPDQESSEPPRRSSVQRSSRSYSEHFTGHGRLGWSAFLDNPESRDPVNVPLPSTLSELVAPTSGEHAYVPAETTEHPIDEPMIDLEDAEDSLDCEDNIKKCVELLKSLGFGTQEDGGMERLSVYAVAADGDLETALEIISEEKKAWEERC</sequence>
<feature type="compositionally biased region" description="Low complexity" evidence="4">
    <location>
        <begin position="424"/>
        <end position="433"/>
    </location>
</feature>
<feature type="compositionally biased region" description="Polar residues" evidence="4">
    <location>
        <begin position="355"/>
        <end position="372"/>
    </location>
</feature>
<feature type="compositionally biased region" description="Low complexity" evidence="4">
    <location>
        <begin position="111"/>
        <end position="120"/>
    </location>
</feature>
<evidence type="ECO:0000259" key="5">
    <source>
        <dbReference type="Pfam" id="PF05920"/>
    </source>
</evidence>
<feature type="region of interest" description="Disordered" evidence="4">
    <location>
        <begin position="1"/>
        <end position="241"/>
    </location>
</feature>
<keyword evidence="7" id="KW-1185">Reference proteome</keyword>
<feature type="region of interest" description="Disordered" evidence="4">
    <location>
        <begin position="355"/>
        <end position="438"/>
    </location>
</feature>
<feature type="domain" description="KN homeodomain" evidence="5">
    <location>
        <begin position="262"/>
        <end position="299"/>
    </location>
</feature>
<dbReference type="SUPFAM" id="SSF46689">
    <property type="entry name" value="Homeodomain-like"/>
    <property type="match status" value="1"/>
</dbReference>
<proteinExistence type="predicted"/>
<evidence type="ECO:0000256" key="3">
    <source>
        <dbReference type="ARBA" id="ARBA00023242"/>
    </source>
</evidence>
<dbReference type="Pfam" id="PF05920">
    <property type="entry name" value="Homeobox_KN"/>
    <property type="match status" value="1"/>
</dbReference>
<dbReference type="EMBL" id="JAGHQM010002979">
    <property type="protein sequence ID" value="KAH0547996.1"/>
    <property type="molecule type" value="Genomic_DNA"/>
</dbReference>
<feature type="compositionally biased region" description="Polar residues" evidence="4">
    <location>
        <begin position="172"/>
        <end position="192"/>
    </location>
</feature>
<feature type="compositionally biased region" description="Basic and acidic residues" evidence="4">
    <location>
        <begin position="71"/>
        <end position="98"/>
    </location>
</feature>
<feature type="compositionally biased region" description="Polar residues" evidence="4">
    <location>
        <begin position="225"/>
        <end position="241"/>
    </location>
</feature>
<evidence type="ECO:0000256" key="4">
    <source>
        <dbReference type="SAM" id="MobiDB-lite"/>
    </source>
</evidence>
<evidence type="ECO:0000313" key="6">
    <source>
        <dbReference type="EMBL" id="KAH0547996.1"/>
    </source>
</evidence>
<dbReference type="AlphaFoldDB" id="A0A9P8L774"/>
<dbReference type="GO" id="GO:0003677">
    <property type="term" value="F:DNA binding"/>
    <property type="evidence" value="ECO:0007669"/>
    <property type="project" value="UniProtKB-KW"/>
</dbReference>
<gene>
    <name evidence="6" type="ORF">GP486_008262</name>
</gene>
<dbReference type="GO" id="GO:0006355">
    <property type="term" value="P:regulation of DNA-templated transcription"/>
    <property type="evidence" value="ECO:0007669"/>
    <property type="project" value="InterPro"/>
</dbReference>